<dbReference type="EMBL" id="GBRH01164033">
    <property type="protein sequence ID" value="JAE33863.1"/>
    <property type="molecule type" value="Transcribed_RNA"/>
</dbReference>
<keyword evidence="1" id="KW-0472">Membrane</keyword>
<dbReference type="AlphaFoldDB" id="A0A0A9HLS8"/>
<evidence type="ECO:0000256" key="1">
    <source>
        <dbReference type="SAM" id="Phobius"/>
    </source>
</evidence>
<accession>A0A0A9HLS8</accession>
<keyword evidence="1" id="KW-0812">Transmembrane</keyword>
<organism evidence="2">
    <name type="scientific">Arundo donax</name>
    <name type="common">Giant reed</name>
    <name type="synonym">Donax arundinaceus</name>
    <dbReference type="NCBI Taxonomy" id="35708"/>
    <lineage>
        <taxon>Eukaryota</taxon>
        <taxon>Viridiplantae</taxon>
        <taxon>Streptophyta</taxon>
        <taxon>Embryophyta</taxon>
        <taxon>Tracheophyta</taxon>
        <taxon>Spermatophyta</taxon>
        <taxon>Magnoliopsida</taxon>
        <taxon>Liliopsida</taxon>
        <taxon>Poales</taxon>
        <taxon>Poaceae</taxon>
        <taxon>PACMAD clade</taxon>
        <taxon>Arundinoideae</taxon>
        <taxon>Arundineae</taxon>
        <taxon>Arundo</taxon>
    </lineage>
</organism>
<reference evidence="2" key="2">
    <citation type="journal article" date="2015" name="Data Brief">
        <title>Shoot transcriptome of the giant reed, Arundo donax.</title>
        <authorList>
            <person name="Barrero R.A."/>
            <person name="Guerrero F.D."/>
            <person name="Moolhuijzen P."/>
            <person name="Goolsby J.A."/>
            <person name="Tidwell J."/>
            <person name="Bellgard S.E."/>
            <person name="Bellgard M.I."/>
        </authorList>
    </citation>
    <scope>NUCLEOTIDE SEQUENCE</scope>
    <source>
        <tissue evidence="2">Shoot tissue taken approximately 20 cm above the soil surface</tissue>
    </source>
</reference>
<evidence type="ECO:0000313" key="2">
    <source>
        <dbReference type="EMBL" id="JAE33863.1"/>
    </source>
</evidence>
<feature type="transmembrane region" description="Helical" evidence="1">
    <location>
        <begin position="25"/>
        <end position="47"/>
    </location>
</feature>
<proteinExistence type="predicted"/>
<keyword evidence="1" id="KW-1133">Transmembrane helix</keyword>
<reference evidence="2" key="1">
    <citation type="submission" date="2014-09" db="EMBL/GenBank/DDBJ databases">
        <authorList>
            <person name="Magalhaes I.L.F."/>
            <person name="Oliveira U."/>
            <person name="Santos F.R."/>
            <person name="Vidigal T.H.D.A."/>
            <person name="Brescovit A.D."/>
            <person name="Santos A.J."/>
        </authorList>
    </citation>
    <scope>NUCLEOTIDE SEQUENCE</scope>
    <source>
        <tissue evidence="2">Shoot tissue taken approximately 20 cm above the soil surface</tissue>
    </source>
</reference>
<name>A0A0A9HLS8_ARUDO</name>
<sequence>MLHMLEFHSVLYMQNNLFFSRTGKITYFQVWLMIFGELEIFVTYFLVSSNQLAPLA</sequence>
<protein>
    <submittedName>
        <fullName evidence="2">Uncharacterized protein</fullName>
    </submittedName>
</protein>